<gene>
    <name evidence="2" type="ordered locus">STAUR_7711</name>
</gene>
<dbReference type="Proteomes" id="UP000001351">
    <property type="component" value="Chromosome"/>
</dbReference>
<dbReference type="eggNOG" id="COG0262">
    <property type="taxonomic scope" value="Bacteria"/>
</dbReference>
<keyword evidence="3" id="KW-1185">Reference proteome</keyword>
<dbReference type="HOGENOM" id="CLU_1414416_0_0_7"/>
<reference evidence="2 3" key="1">
    <citation type="journal article" date="2011" name="Mol. Biol. Evol.">
        <title>Comparative genomic analysis of fruiting body formation in Myxococcales.</title>
        <authorList>
            <person name="Huntley S."/>
            <person name="Hamann N."/>
            <person name="Wegener-Feldbrugge S."/>
            <person name="Treuner-Lange A."/>
            <person name="Kube M."/>
            <person name="Reinhardt R."/>
            <person name="Klages S."/>
            <person name="Muller R."/>
            <person name="Ronning C.M."/>
            <person name="Nierman W.C."/>
            <person name="Sogaard-Andersen L."/>
        </authorList>
    </citation>
    <scope>NUCLEOTIDE SEQUENCE [LARGE SCALE GENOMIC DNA]</scope>
    <source>
        <strain evidence="2 3">DW4/3-1</strain>
    </source>
</reference>
<dbReference type="STRING" id="378806.STAUR_7711"/>
<proteinExistence type="predicted"/>
<evidence type="ECO:0000256" key="1">
    <source>
        <dbReference type="SAM" id="MobiDB-lite"/>
    </source>
</evidence>
<evidence type="ECO:0000313" key="2">
    <source>
        <dbReference type="EMBL" id="ADO75466.1"/>
    </source>
</evidence>
<dbReference type="EMBL" id="CP002271">
    <property type="protein sequence ID" value="ADO75466.1"/>
    <property type="molecule type" value="Genomic_DNA"/>
</dbReference>
<name>E3FK97_STIAD</name>
<evidence type="ECO:0000313" key="3">
    <source>
        <dbReference type="Proteomes" id="UP000001351"/>
    </source>
</evidence>
<feature type="region of interest" description="Disordered" evidence="1">
    <location>
        <begin position="104"/>
        <end position="135"/>
    </location>
</feature>
<dbReference type="KEGG" id="sur:STAUR_7711"/>
<protein>
    <submittedName>
        <fullName evidence="2">Uncharacterized protein</fullName>
    </submittedName>
</protein>
<sequence>MGNRTWEPRIRRSFGASLPVTRQLPSSPPPCWLRSPTTLCSSLTRPDVTPKTGLAFPRCSDRAWGAGLRDVELARVRWLSRTGCGARSERSLAEPVYLSDGFVPSPIGRGEAEAPDGPPHPMRESHKTRGGSISMSSASVRATLVRPGGGCGFSALLIARGGCRLLSLRGGPHERVEGAHPAHLRPARARPA</sequence>
<dbReference type="AlphaFoldDB" id="E3FK97"/>
<accession>E3FK97</accession>
<organism evidence="2 3">
    <name type="scientific">Stigmatella aurantiaca (strain DW4/3-1)</name>
    <dbReference type="NCBI Taxonomy" id="378806"/>
    <lineage>
        <taxon>Bacteria</taxon>
        <taxon>Pseudomonadati</taxon>
        <taxon>Myxococcota</taxon>
        <taxon>Myxococcia</taxon>
        <taxon>Myxococcales</taxon>
        <taxon>Cystobacterineae</taxon>
        <taxon>Archangiaceae</taxon>
        <taxon>Stigmatella</taxon>
    </lineage>
</organism>